<dbReference type="GO" id="GO:0005840">
    <property type="term" value="C:ribosome"/>
    <property type="evidence" value="ECO:0007669"/>
    <property type="project" value="UniProtKB-KW"/>
</dbReference>
<dbReference type="SUPFAM" id="SSF56047">
    <property type="entry name" value="Ribosomal protein S8"/>
    <property type="match status" value="1"/>
</dbReference>
<reference evidence="4 5" key="1">
    <citation type="submission" date="2018-02" db="EMBL/GenBank/DDBJ databases">
        <title>The genomes of Aspergillus section Nigri reveals drivers in fungal speciation.</title>
        <authorList>
            <consortium name="DOE Joint Genome Institute"/>
            <person name="Vesth T.C."/>
            <person name="Nybo J."/>
            <person name="Theobald S."/>
            <person name="Brandl J."/>
            <person name="Frisvad J.C."/>
            <person name="Nielsen K.F."/>
            <person name="Lyhne E.K."/>
            <person name="Kogle M.E."/>
            <person name="Kuo A."/>
            <person name="Riley R."/>
            <person name="Clum A."/>
            <person name="Nolan M."/>
            <person name="Lipzen A."/>
            <person name="Salamov A."/>
            <person name="Henrissat B."/>
            <person name="Wiebenga A."/>
            <person name="De vries R.P."/>
            <person name="Grigoriev I.V."/>
            <person name="Mortensen U.H."/>
            <person name="Andersen M.R."/>
            <person name="Baker S.E."/>
        </authorList>
    </citation>
    <scope>NUCLEOTIDE SEQUENCE [LARGE SCALE GENOMIC DNA]</scope>
    <source>
        <strain evidence="4 5">CBS 101889</strain>
    </source>
</reference>
<keyword evidence="5" id="KW-1185">Reference proteome</keyword>
<keyword evidence="3" id="KW-0687">Ribonucleoprotein</keyword>
<keyword evidence="2 4" id="KW-0689">Ribosomal protein</keyword>
<dbReference type="RefSeq" id="XP_025550511.1">
    <property type="nucleotide sequence ID" value="XM_025692792.1"/>
</dbReference>
<dbReference type="InterPro" id="IPR000630">
    <property type="entry name" value="Ribosomal_uS8"/>
</dbReference>
<dbReference type="Gene3D" id="3.30.1490.10">
    <property type="match status" value="1"/>
</dbReference>
<dbReference type="GO" id="GO:0003735">
    <property type="term" value="F:structural constituent of ribosome"/>
    <property type="evidence" value="ECO:0007669"/>
    <property type="project" value="InterPro"/>
</dbReference>
<dbReference type="Proteomes" id="UP000248961">
    <property type="component" value="Unassembled WGS sequence"/>
</dbReference>
<dbReference type="EMBL" id="KZ824289">
    <property type="protein sequence ID" value="RAL11357.1"/>
    <property type="molecule type" value="Genomic_DNA"/>
</dbReference>
<gene>
    <name evidence="4" type="ORF">BO97DRAFT_370823</name>
</gene>
<evidence type="ECO:0000256" key="1">
    <source>
        <dbReference type="ARBA" id="ARBA00006471"/>
    </source>
</evidence>
<evidence type="ECO:0000313" key="4">
    <source>
        <dbReference type="EMBL" id="RAL11357.1"/>
    </source>
</evidence>
<accession>A0A395HU63</accession>
<organism evidence="4 5">
    <name type="scientific">Aspergillus homomorphus (strain CBS 101889)</name>
    <dbReference type="NCBI Taxonomy" id="1450537"/>
    <lineage>
        <taxon>Eukaryota</taxon>
        <taxon>Fungi</taxon>
        <taxon>Dikarya</taxon>
        <taxon>Ascomycota</taxon>
        <taxon>Pezizomycotina</taxon>
        <taxon>Eurotiomycetes</taxon>
        <taxon>Eurotiomycetidae</taxon>
        <taxon>Eurotiales</taxon>
        <taxon>Aspergillaceae</taxon>
        <taxon>Aspergillus</taxon>
        <taxon>Aspergillus subgen. Circumdati</taxon>
    </lineage>
</organism>
<dbReference type="InterPro" id="IPR035987">
    <property type="entry name" value="Ribosomal_uS8_sf"/>
</dbReference>
<dbReference type="FunFam" id="3.30.1490.10:FF:000005">
    <property type="entry name" value="Mitochondrial 40S ribosomal protein S8"/>
    <property type="match status" value="1"/>
</dbReference>
<proteinExistence type="inferred from homology"/>
<sequence length="172" mass="18928">MSLSNLSHVISHLNNVNKARLALTSIPNTKLHLKLCLALQNDGLVSAVVRGGTRPPAPHQLLGIPAANDEKIGLEPVTQTNVADRRLWLGLKYWRTEPVLGKMQMVSTPKKRVTINLKGLRKVCQGYDAPFVRGLRSPGESLYVSTDKGIMEARECVEKKSGGMVLCRVENH</sequence>
<protein>
    <submittedName>
        <fullName evidence="4">40S ribosomal protein S8</fullName>
    </submittedName>
</protein>
<dbReference type="AlphaFoldDB" id="A0A395HU63"/>
<evidence type="ECO:0000313" key="5">
    <source>
        <dbReference type="Proteomes" id="UP000248961"/>
    </source>
</evidence>
<comment type="similarity">
    <text evidence="1">Belongs to the universal ribosomal protein uS8 family.</text>
</comment>
<dbReference type="GO" id="GO:1990904">
    <property type="term" value="C:ribonucleoprotein complex"/>
    <property type="evidence" value="ECO:0007669"/>
    <property type="project" value="UniProtKB-KW"/>
</dbReference>
<evidence type="ECO:0000256" key="3">
    <source>
        <dbReference type="ARBA" id="ARBA00023274"/>
    </source>
</evidence>
<dbReference type="Pfam" id="PF00410">
    <property type="entry name" value="Ribosomal_S8"/>
    <property type="match status" value="1"/>
</dbReference>
<dbReference type="OrthoDB" id="409928at2759"/>
<dbReference type="VEuPathDB" id="FungiDB:BO97DRAFT_370823"/>
<evidence type="ECO:0000256" key="2">
    <source>
        <dbReference type="ARBA" id="ARBA00022980"/>
    </source>
</evidence>
<dbReference type="GO" id="GO:0006412">
    <property type="term" value="P:translation"/>
    <property type="evidence" value="ECO:0007669"/>
    <property type="project" value="InterPro"/>
</dbReference>
<name>A0A395HU63_ASPHC</name>
<dbReference type="STRING" id="1450537.A0A395HU63"/>
<dbReference type="GeneID" id="37197081"/>